<dbReference type="PROSITE" id="PS51257">
    <property type="entry name" value="PROKAR_LIPOPROTEIN"/>
    <property type="match status" value="1"/>
</dbReference>
<accession>A0A5C6EI80</accession>
<feature type="compositionally biased region" description="Basic and acidic residues" evidence="1">
    <location>
        <begin position="101"/>
        <end position="111"/>
    </location>
</feature>
<evidence type="ECO:0000313" key="2">
    <source>
        <dbReference type="EMBL" id="TWU48204.1"/>
    </source>
</evidence>
<reference evidence="2 3" key="1">
    <citation type="submission" date="2019-02" db="EMBL/GenBank/DDBJ databases">
        <title>Deep-cultivation of Planctomycetes and their phenomic and genomic characterization uncovers novel biology.</title>
        <authorList>
            <person name="Wiegand S."/>
            <person name="Jogler M."/>
            <person name="Boedeker C."/>
            <person name="Pinto D."/>
            <person name="Vollmers J."/>
            <person name="Rivas-Marin E."/>
            <person name="Kohn T."/>
            <person name="Peeters S.H."/>
            <person name="Heuer A."/>
            <person name="Rast P."/>
            <person name="Oberbeckmann S."/>
            <person name="Bunk B."/>
            <person name="Jeske O."/>
            <person name="Meyerdierks A."/>
            <person name="Storesund J.E."/>
            <person name="Kallscheuer N."/>
            <person name="Luecker S."/>
            <person name="Lage O.M."/>
            <person name="Pohl T."/>
            <person name="Merkel B.J."/>
            <person name="Hornburger P."/>
            <person name="Mueller R.-W."/>
            <person name="Bruemmer F."/>
            <person name="Labrenz M."/>
            <person name="Spormann A.M."/>
            <person name="Op Den Camp H."/>
            <person name="Overmann J."/>
            <person name="Amann R."/>
            <person name="Jetten M.S.M."/>
            <person name="Mascher T."/>
            <person name="Medema M.H."/>
            <person name="Devos D.P."/>
            <person name="Kaster A.-K."/>
            <person name="Ovreas L."/>
            <person name="Rohde M."/>
            <person name="Galperin M.Y."/>
            <person name="Jogler C."/>
        </authorList>
    </citation>
    <scope>NUCLEOTIDE SEQUENCE [LARGE SCALE GENOMIC DNA]</scope>
    <source>
        <strain evidence="2 3">Poly59</strain>
    </source>
</reference>
<sequence length="139" mass="14946">MKIFISKMLPTAASVLLLTFITGCGSRDGLSSTNEQDAYARVSGLGDLASDESRFNEAFVAGSVPKDREAYAKYGYDISGVGTFEGETAIIPVTITGGVFDSEKGDREARRPSSSSHSTQRWTLQLVDGDWKLKDAPLS</sequence>
<dbReference type="OrthoDB" id="274113at2"/>
<dbReference type="EMBL" id="SJPX01000005">
    <property type="protein sequence ID" value="TWU48204.1"/>
    <property type="molecule type" value="Genomic_DNA"/>
</dbReference>
<proteinExistence type="predicted"/>
<feature type="region of interest" description="Disordered" evidence="1">
    <location>
        <begin position="99"/>
        <end position="121"/>
    </location>
</feature>
<keyword evidence="3" id="KW-1185">Reference proteome</keyword>
<dbReference type="AlphaFoldDB" id="A0A5C6EI80"/>
<dbReference type="RefSeq" id="WP_146536599.1">
    <property type="nucleotide sequence ID" value="NZ_SJPX01000005.1"/>
</dbReference>
<feature type="compositionally biased region" description="Polar residues" evidence="1">
    <location>
        <begin position="112"/>
        <end position="121"/>
    </location>
</feature>
<gene>
    <name evidence="2" type="ORF">Poly59_50500</name>
</gene>
<protein>
    <recommendedName>
        <fullName evidence="4">DUF4878 domain-containing protein</fullName>
    </recommendedName>
</protein>
<evidence type="ECO:0000256" key="1">
    <source>
        <dbReference type="SAM" id="MobiDB-lite"/>
    </source>
</evidence>
<name>A0A5C6EI80_9BACT</name>
<evidence type="ECO:0008006" key="4">
    <source>
        <dbReference type="Google" id="ProtNLM"/>
    </source>
</evidence>
<evidence type="ECO:0000313" key="3">
    <source>
        <dbReference type="Proteomes" id="UP000317977"/>
    </source>
</evidence>
<dbReference type="Proteomes" id="UP000317977">
    <property type="component" value="Unassembled WGS sequence"/>
</dbReference>
<comment type="caution">
    <text evidence="2">The sequence shown here is derived from an EMBL/GenBank/DDBJ whole genome shotgun (WGS) entry which is preliminary data.</text>
</comment>
<organism evidence="2 3">
    <name type="scientific">Rubripirellula reticaptiva</name>
    <dbReference type="NCBI Taxonomy" id="2528013"/>
    <lineage>
        <taxon>Bacteria</taxon>
        <taxon>Pseudomonadati</taxon>
        <taxon>Planctomycetota</taxon>
        <taxon>Planctomycetia</taxon>
        <taxon>Pirellulales</taxon>
        <taxon>Pirellulaceae</taxon>
        <taxon>Rubripirellula</taxon>
    </lineage>
</organism>